<sequence length="51" mass="5805">MRRGRVPMRYAAPRLRGHATKRRDDQDRNFLNAAFSVPSSGDAYDLSVVLL</sequence>
<name>A0A7W7WRM0_9ACTN</name>
<feature type="region of interest" description="Disordered" evidence="1">
    <location>
        <begin position="1"/>
        <end position="23"/>
    </location>
</feature>
<comment type="caution">
    <text evidence="2">The sequence shown here is derived from an EMBL/GenBank/DDBJ whole genome shotgun (WGS) entry which is preliminary data.</text>
</comment>
<accession>A0A7W7WRM0</accession>
<dbReference type="AlphaFoldDB" id="A0A7W7WRM0"/>
<dbReference type="Proteomes" id="UP000578819">
    <property type="component" value="Unassembled WGS sequence"/>
</dbReference>
<protein>
    <submittedName>
        <fullName evidence="2">Uncharacterized protein</fullName>
    </submittedName>
</protein>
<gene>
    <name evidence="2" type="ORF">FHR38_004440</name>
</gene>
<reference evidence="2 3" key="1">
    <citation type="submission" date="2020-08" db="EMBL/GenBank/DDBJ databases">
        <title>Sequencing the genomes of 1000 actinobacteria strains.</title>
        <authorList>
            <person name="Klenk H.-P."/>
        </authorList>
    </citation>
    <scope>NUCLEOTIDE SEQUENCE [LARGE SCALE GENOMIC DNA]</scope>
    <source>
        <strain evidence="2 3">DSM 45886</strain>
    </source>
</reference>
<evidence type="ECO:0000313" key="2">
    <source>
        <dbReference type="EMBL" id="MBB4960707.1"/>
    </source>
</evidence>
<evidence type="ECO:0000313" key="3">
    <source>
        <dbReference type="Proteomes" id="UP000578819"/>
    </source>
</evidence>
<evidence type="ECO:0000256" key="1">
    <source>
        <dbReference type="SAM" id="MobiDB-lite"/>
    </source>
</evidence>
<keyword evidence="3" id="KW-1185">Reference proteome</keyword>
<organism evidence="2 3">
    <name type="scientific">Micromonospora polyrhachis</name>
    <dbReference type="NCBI Taxonomy" id="1282883"/>
    <lineage>
        <taxon>Bacteria</taxon>
        <taxon>Bacillati</taxon>
        <taxon>Actinomycetota</taxon>
        <taxon>Actinomycetes</taxon>
        <taxon>Micromonosporales</taxon>
        <taxon>Micromonosporaceae</taxon>
        <taxon>Micromonospora</taxon>
    </lineage>
</organism>
<proteinExistence type="predicted"/>
<dbReference type="EMBL" id="JACHJW010000001">
    <property type="protein sequence ID" value="MBB4960707.1"/>
    <property type="molecule type" value="Genomic_DNA"/>
</dbReference>